<protein>
    <submittedName>
        <fullName evidence="1">Uncharacterized protein</fullName>
    </submittedName>
</protein>
<dbReference type="InterPro" id="IPR011013">
    <property type="entry name" value="Gal_mutarotase_sf_dom"/>
</dbReference>
<accession>A0A835LJI1</accession>
<evidence type="ECO:0000313" key="2">
    <source>
        <dbReference type="Proteomes" id="UP000631114"/>
    </source>
</evidence>
<dbReference type="EMBL" id="JADFTS010000007">
    <property type="protein sequence ID" value="KAF9597923.1"/>
    <property type="molecule type" value="Genomic_DNA"/>
</dbReference>
<dbReference type="Proteomes" id="UP000631114">
    <property type="component" value="Unassembled WGS sequence"/>
</dbReference>
<organism evidence="1 2">
    <name type="scientific">Coptis chinensis</name>
    <dbReference type="NCBI Taxonomy" id="261450"/>
    <lineage>
        <taxon>Eukaryota</taxon>
        <taxon>Viridiplantae</taxon>
        <taxon>Streptophyta</taxon>
        <taxon>Embryophyta</taxon>
        <taxon>Tracheophyta</taxon>
        <taxon>Spermatophyta</taxon>
        <taxon>Magnoliopsida</taxon>
        <taxon>Ranunculales</taxon>
        <taxon>Ranunculaceae</taxon>
        <taxon>Coptidoideae</taxon>
        <taxon>Coptis</taxon>
    </lineage>
</organism>
<comment type="caution">
    <text evidence="1">The sequence shown here is derived from an EMBL/GenBank/DDBJ whole genome shotgun (WGS) entry which is preliminary data.</text>
</comment>
<dbReference type="AlphaFoldDB" id="A0A835LJI1"/>
<name>A0A835LJI1_9MAGN</name>
<evidence type="ECO:0000313" key="1">
    <source>
        <dbReference type="EMBL" id="KAF9597923.1"/>
    </source>
</evidence>
<sequence>MRSSSVVVLNNNCCSSVVVGSLHSRNKIIRSPLFYNHLIPRTLLLSNDHNLPLFRRYVHANVVKGERMESKMVFEPVLEEGVFRFDSSGSDRDAASPSLSFTDTKLRDTPIMTTHEVPVYTPTFDCMNGQQIVSIELPTGTSFYGTGEVSGQLERTGKRSHPWVLSVLPSGEALGVLADTTQRYRPAEGFNNKIFSSSFISCHYIWSICLTNCCPDFFVSCNWLSPKTQPLICLMCVSLLL</sequence>
<dbReference type="SUPFAM" id="SSF74650">
    <property type="entry name" value="Galactose mutarotase-like"/>
    <property type="match status" value="1"/>
</dbReference>
<dbReference type="GO" id="GO:0030246">
    <property type="term" value="F:carbohydrate binding"/>
    <property type="evidence" value="ECO:0007669"/>
    <property type="project" value="InterPro"/>
</dbReference>
<reference evidence="1 2" key="1">
    <citation type="submission" date="2020-10" db="EMBL/GenBank/DDBJ databases">
        <title>The Coptis chinensis genome and diversification of protoberbering-type alkaloids.</title>
        <authorList>
            <person name="Wang B."/>
            <person name="Shu S."/>
            <person name="Song C."/>
            <person name="Liu Y."/>
        </authorList>
    </citation>
    <scope>NUCLEOTIDE SEQUENCE [LARGE SCALE GENOMIC DNA]</scope>
    <source>
        <strain evidence="1">HL-2020</strain>
        <tissue evidence="1">Leaf</tissue>
    </source>
</reference>
<dbReference type="GO" id="GO:0003824">
    <property type="term" value="F:catalytic activity"/>
    <property type="evidence" value="ECO:0007669"/>
    <property type="project" value="InterPro"/>
</dbReference>
<dbReference type="OrthoDB" id="1334205at2759"/>
<gene>
    <name evidence="1" type="ORF">IFM89_022625</name>
</gene>
<keyword evidence="2" id="KW-1185">Reference proteome</keyword>
<dbReference type="GO" id="GO:0005975">
    <property type="term" value="P:carbohydrate metabolic process"/>
    <property type="evidence" value="ECO:0007669"/>
    <property type="project" value="InterPro"/>
</dbReference>
<proteinExistence type="predicted"/>